<feature type="transmembrane region" description="Helical" evidence="2">
    <location>
        <begin position="93"/>
        <end position="116"/>
    </location>
</feature>
<reference evidence="4 5" key="1">
    <citation type="submission" date="2016-10" db="EMBL/GenBank/DDBJ databases">
        <authorList>
            <person name="de Groot N.N."/>
        </authorList>
    </citation>
    <scope>NUCLEOTIDE SEQUENCE [LARGE SCALE GENOMIC DNA]</scope>
    <source>
        <strain evidence="4 5">CGMCC 1.10228</strain>
    </source>
</reference>
<dbReference type="Pfam" id="PF01478">
    <property type="entry name" value="Peptidase_A24"/>
    <property type="match status" value="1"/>
</dbReference>
<comment type="similarity">
    <text evidence="1">Belongs to the peptidase A24 family.</text>
</comment>
<keyword evidence="2" id="KW-0472">Membrane</keyword>
<organism evidence="4 5">
    <name type="scientific">Vibrio xiamenensis</name>
    <dbReference type="NCBI Taxonomy" id="861298"/>
    <lineage>
        <taxon>Bacteria</taxon>
        <taxon>Pseudomonadati</taxon>
        <taxon>Pseudomonadota</taxon>
        <taxon>Gammaproteobacteria</taxon>
        <taxon>Vibrionales</taxon>
        <taxon>Vibrionaceae</taxon>
        <taxon>Vibrio</taxon>
    </lineage>
</organism>
<evidence type="ECO:0000313" key="5">
    <source>
        <dbReference type="Proteomes" id="UP000198854"/>
    </source>
</evidence>
<dbReference type="InterPro" id="IPR050882">
    <property type="entry name" value="Prepilin_peptidase/N-MTase"/>
</dbReference>
<proteinExistence type="inferred from homology"/>
<accession>A0A1G7W1Y1</accession>
<evidence type="ECO:0000259" key="3">
    <source>
        <dbReference type="Pfam" id="PF01478"/>
    </source>
</evidence>
<dbReference type="GO" id="GO:0004190">
    <property type="term" value="F:aspartic-type endopeptidase activity"/>
    <property type="evidence" value="ECO:0007669"/>
    <property type="project" value="InterPro"/>
</dbReference>
<gene>
    <name evidence="4" type="ORF">SAMN04488136_101134</name>
</gene>
<keyword evidence="2" id="KW-0812">Transmembrane</keyword>
<evidence type="ECO:0000256" key="1">
    <source>
        <dbReference type="ARBA" id="ARBA00005801"/>
    </source>
</evidence>
<dbReference type="STRING" id="861298.SAMN04488136_101134"/>
<evidence type="ECO:0000256" key="2">
    <source>
        <dbReference type="SAM" id="Phobius"/>
    </source>
</evidence>
<feature type="transmembrane region" description="Helical" evidence="2">
    <location>
        <begin position="51"/>
        <end position="72"/>
    </location>
</feature>
<dbReference type="PANTHER" id="PTHR30487">
    <property type="entry name" value="TYPE 4 PREPILIN-LIKE PROTEINS LEADER PEPTIDE-PROCESSING ENZYME"/>
    <property type="match status" value="1"/>
</dbReference>
<dbReference type="GO" id="GO:0005886">
    <property type="term" value="C:plasma membrane"/>
    <property type="evidence" value="ECO:0007669"/>
    <property type="project" value="TreeGrafter"/>
</dbReference>
<feature type="domain" description="Prepilin type IV endopeptidase peptidase" evidence="3">
    <location>
        <begin position="10"/>
        <end position="111"/>
    </location>
</feature>
<sequence length="175" mass="20101">MILVTLDYMFWSILFFIAVIDAREHRIPNQFLITLIITVLFEKFVSEHDFFYVIDLFLGCFLFFFFFLLLYFMNVMSPGDVKLMGVVGLWCGWNNAFVTVQFIFLSAVVVGFFYYFLNVAGRSQVKGFITPMSYLSTFHFSASGVLGNSTCGKLTMPFAPIVVIGLALHQYFNQV</sequence>
<dbReference type="Proteomes" id="UP000198854">
    <property type="component" value="Unassembled WGS sequence"/>
</dbReference>
<name>A0A1G7W1Y1_9VIBR</name>
<dbReference type="InterPro" id="IPR000045">
    <property type="entry name" value="Prepilin_IV_endopep_pep"/>
</dbReference>
<keyword evidence="2" id="KW-1133">Transmembrane helix</keyword>
<dbReference type="Gene3D" id="1.20.120.1220">
    <property type="match status" value="1"/>
</dbReference>
<dbReference type="PANTHER" id="PTHR30487:SF0">
    <property type="entry name" value="PREPILIN LEADER PEPTIDASE_N-METHYLTRANSFERASE-RELATED"/>
    <property type="match status" value="1"/>
</dbReference>
<dbReference type="AlphaFoldDB" id="A0A1G7W1Y1"/>
<keyword evidence="5" id="KW-1185">Reference proteome</keyword>
<dbReference type="RefSeq" id="WP_176765492.1">
    <property type="nucleotide sequence ID" value="NZ_FNDD01000001.1"/>
</dbReference>
<protein>
    <submittedName>
        <fullName evidence="4">Prepilin peptidase CpaA</fullName>
    </submittedName>
</protein>
<evidence type="ECO:0000313" key="4">
    <source>
        <dbReference type="EMBL" id="SDG66064.1"/>
    </source>
</evidence>
<dbReference type="EMBL" id="FNDD01000001">
    <property type="protein sequence ID" value="SDG66064.1"/>
    <property type="molecule type" value="Genomic_DNA"/>
</dbReference>
<dbReference type="GO" id="GO:0006465">
    <property type="term" value="P:signal peptide processing"/>
    <property type="evidence" value="ECO:0007669"/>
    <property type="project" value="TreeGrafter"/>
</dbReference>